<evidence type="ECO:0000256" key="5">
    <source>
        <dbReference type="ARBA" id="ARBA00022723"/>
    </source>
</evidence>
<evidence type="ECO:0000256" key="1">
    <source>
        <dbReference type="ARBA" id="ARBA00000553"/>
    </source>
</evidence>
<comment type="catalytic activity">
    <reaction evidence="8">
        <text>adenosine + H2O + H(+) = inosine + NH4(+)</text>
        <dbReference type="Rhea" id="RHEA:24408"/>
        <dbReference type="ChEBI" id="CHEBI:15377"/>
        <dbReference type="ChEBI" id="CHEBI:15378"/>
        <dbReference type="ChEBI" id="CHEBI:16335"/>
        <dbReference type="ChEBI" id="CHEBI:17596"/>
        <dbReference type="ChEBI" id="CHEBI:28938"/>
        <dbReference type="EC" id="3.5.4.4"/>
    </reaction>
    <physiologicalReaction direction="left-to-right" evidence="8">
        <dbReference type="Rhea" id="RHEA:24409"/>
    </physiologicalReaction>
</comment>
<dbReference type="NCBIfam" id="TIGR00726">
    <property type="entry name" value="peptidoglycan editing factor PgeF"/>
    <property type="match status" value="1"/>
</dbReference>
<dbReference type="Proteomes" id="UP000628463">
    <property type="component" value="Unassembled WGS sequence"/>
</dbReference>
<comment type="function">
    <text evidence="2">Purine nucleoside enzyme that catalyzes the phosphorolysis of adenosine and inosine nucleosides, yielding D-ribose 1-phosphate and the respective free bases, adenine and hypoxanthine. Also catalyzes the phosphorolysis of S-methyl-5'-thioadenosine into adenine and S-methyl-5-thio-alpha-D-ribose 1-phosphate. Also has adenosine deaminase activity.</text>
</comment>
<dbReference type="CDD" id="cd16833">
    <property type="entry name" value="YfiH"/>
    <property type="match status" value="1"/>
</dbReference>
<protein>
    <recommendedName>
        <fullName evidence="11">Purine nucleoside phosphorylase</fullName>
    </recommendedName>
</protein>
<gene>
    <name evidence="12" type="primary">pgeF</name>
    <name evidence="12" type="ORF">H8S01_08450</name>
</gene>
<dbReference type="Gene3D" id="3.60.140.10">
    <property type="entry name" value="CNF1/YfiH-like putative cysteine hydrolases"/>
    <property type="match status" value="1"/>
</dbReference>
<evidence type="ECO:0000256" key="3">
    <source>
        <dbReference type="ARBA" id="ARBA00007353"/>
    </source>
</evidence>
<dbReference type="InterPro" id="IPR011324">
    <property type="entry name" value="Cytotoxic_necrot_fac-like_cat"/>
</dbReference>
<evidence type="ECO:0000256" key="9">
    <source>
        <dbReference type="ARBA" id="ARBA00048968"/>
    </source>
</evidence>
<reference evidence="12 13" key="1">
    <citation type="submission" date="2020-08" db="EMBL/GenBank/DDBJ databases">
        <title>Genome public.</title>
        <authorList>
            <person name="Liu C."/>
            <person name="Sun Q."/>
        </authorList>
    </citation>
    <scope>NUCLEOTIDE SEQUENCE [LARGE SCALE GENOMIC DNA]</scope>
    <source>
        <strain evidence="12 13">NSJ-43</strain>
    </source>
</reference>
<organism evidence="12 13">
    <name type="scientific">Lachnospira hominis</name>
    <name type="common">ex Liu et al. 2021</name>
    <dbReference type="NCBI Taxonomy" id="2763051"/>
    <lineage>
        <taxon>Bacteria</taxon>
        <taxon>Bacillati</taxon>
        <taxon>Bacillota</taxon>
        <taxon>Clostridia</taxon>
        <taxon>Lachnospirales</taxon>
        <taxon>Lachnospiraceae</taxon>
        <taxon>Lachnospira</taxon>
    </lineage>
</organism>
<evidence type="ECO:0000256" key="7">
    <source>
        <dbReference type="ARBA" id="ARBA00022833"/>
    </source>
</evidence>
<evidence type="ECO:0000256" key="8">
    <source>
        <dbReference type="ARBA" id="ARBA00047989"/>
    </source>
</evidence>
<comment type="caution">
    <text evidence="12">The sequence shown here is derived from an EMBL/GenBank/DDBJ whole genome shotgun (WGS) entry which is preliminary data.</text>
</comment>
<dbReference type="InterPro" id="IPR003730">
    <property type="entry name" value="Cu_polyphenol_OxRdtase"/>
</dbReference>
<evidence type="ECO:0000256" key="2">
    <source>
        <dbReference type="ARBA" id="ARBA00003215"/>
    </source>
</evidence>
<evidence type="ECO:0000256" key="10">
    <source>
        <dbReference type="ARBA" id="ARBA00049893"/>
    </source>
</evidence>
<keyword evidence="6" id="KW-0378">Hydrolase</keyword>
<comment type="catalytic activity">
    <reaction evidence="1">
        <text>inosine + phosphate = alpha-D-ribose 1-phosphate + hypoxanthine</text>
        <dbReference type="Rhea" id="RHEA:27646"/>
        <dbReference type="ChEBI" id="CHEBI:17368"/>
        <dbReference type="ChEBI" id="CHEBI:17596"/>
        <dbReference type="ChEBI" id="CHEBI:43474"/>
        <dbReference type="ChEBI" id="CHEBI:57720"/>
        <dbReference type="EC" id="2.4.2.1"/>
    </reaction>
    <physiologicalReaction direction="left-to-right" evidence="1">
        <dbReference type="Rhea" id="RHEA:27647"/>
    </physiologicalReaction>
</comment>
<keyword evidence="4" id="KW-0808">Transferase</keyword>
<sequence>MHFKADRAACDTLDVGKDYNKNNTGVIMNSNNLGRIVRKDNERLFYNIFKTYGMADIKESNYIDTIHLYNEPVPHIKFAPFEKSSFVSQCFSTRLGGVSSGMFKSMNLTFNKVGSYEADLRDNVMENFRRMGKVINTPVEDMVYSKQTHTNNVLYVDDSNRGMGIVKDRNYDNIDGLVTGTKELTLVTSFADCIPVVMADEKSRCIASVHAGWRGTVGNIVKNAINMMTDKFGSNSCDIIAFIGPGICVDCYEVSQDTINEFRKNYSQSECELIIQPENKPGKYLLNLPGADYINLINAGVRPENIYLSDVCTSENSDILFSHRASSGRRGIMCNFIKIIN</sequence>
<comment type="similarity">
    <text evidence="3 11">Belongs to the purine nucleoside phosphorylase YfiH/LACC1 family.</text>
</comment>
<evidence type="ECO:0000313" key="13">
    <source>
        <dbReference type="Proteomes" id="UP000628463"/>
    </source>
</evidence>
<keyword evidence="5" id="KW-0479">Metal-binding</keyword>
<dbReference type="InterPro" id="IPR038371">
    <property type="entry name" value="Cu_polyphenol_OxRdtase_sf"/>
</dbReference>
<name>A0ABR7G1R1_9FIRM</name>
<keyword evidence="13" id="KW-1185">Reference proteome</keyword>
<evidence type="ECO:0000256" key="11">
    <source>
        <dbReference type="RuleBase" id="RU361274"/>
    </source>
</evidence>
<dbReference type="RefSeq" id="WP_186836898.1">
    <property type="nucleotide sequence ID" value="NZ_JACOPD010000005.1"/>
</dbReference>
<comment type="catalytic activity">
    <reaction evidence="9">
        <text>adenosine + phosphate = alpha-D-ribose 1-phosphate + adenine</text>
        <dbReference type="Rhea" id="RHEA:27642"/>
        <dbReference type="ChEBI" id="CHEBI:16335"/>
        <dbReference type="ChEBI" id="CHEBI:16708"/>
        <dbReference type="ChEBI" id="CHEBI:43474"/>
        <dbReference type="ChEBI" id="CHEBI:57720"/>
        <dbReference type="EC" id="2.4.2.1"/>
    </reaction>
    <physiologicalReaction direction="left-to-right" evidence="9">
        <dbReference type="Rhea" id="RHEA:27643"/>
    </physiologicalReaction>
</comment>
<dbReference type="PANTHER" id="PTHR30616">
    <property type="entry name" value="UNCHARACTERIZED PROTEIN YFIH"/>
    <property type="match status" value="1"/>
</dbReference>
<dbReference type="PANTHER" id="PTHR30616:SF2">
    <property type="entry name" value="PURINE NUCLEOSIDE PHOSPHORYLASE LACC1"/>
    <property type="match status" value="1"/>
</dbReference>
<comment type="catalytic activity">
    <reaction evidence="10">
        <text>S-methyl-5'-thioadenosine + phosphate = 5-(methylsulfanyl)-alpha-D-ribose 1-phosphate + adenine</text>
        <dbReference type="Rhea" id="RHEA:11852"/>
        <dbReference type="ChEBI" id="CHEBI:16708"/>
        <dbReference type="ChEBI" id="CHEBI:17509"/>
        <dbReference type="ChEBI" id="CHEBI:43474"/>
        <dbReference type="ChEBI" id="CHEBI:58533"/>
        <dbReference type="EC" id="2.4.2.28"/>
    </reaction>
    <physiologicalReaction direction="left-to-right" evidence="10">
        <dbReference type="Rhea" id="RHEA:11853"/>
    </physiologicalReaction>
</comment>
<accession>A0ABR7G1R1</accession>
<evidence type="ECO:0000256" key="4">
    <source>
        <dbReference type="ARBA" id="ARBA00022679"/>
    </source>
</evidence>
<dbReference type="EMBL" id="JACOPD010000005">
    <property type="protein sequence ID" value="MBC5680988.1"/>
    <property type="molecule type" value="Genomic_DNA"/>
</dbReference>
<evidence type="ECO:0000256" key="6">
    <source>
        <dbReference type="ARBA" id="ARBA00022801"/>
    </source>
</evidence>
<proteinExistence type="inferred from homology"/>
<keyword evidence="7" id="KW-0862">Zinc</keyword>
<evidence type="ECO:0000313" key="12">
    <source>
        <dbReference type="EMBL" id="MBC5680988.1"/>
    </source>
</evidence>
<dbReference type="SUPFAM" id="SSF64438">
    <property type="entry name" value="CNF1/YfiH-like putative cysteine hydrolases"/>
    <property type="match status" value="1"/>
</dbReference>
<dbReference type="Pfam" id="PF02578">
    <property type="entry name" value="Cu-oxidase_4"/>
    <property type="match status" value="1"/>
</dbReference>